<dbReference type="Proteomes" id="UP000265742">
    <property type="component" value="Unassembled WGS sequence"/>
</dbReference>
<feature type="transmembrane region" description="Helical" evidence="1">
    <location>
        <begin position="127"/>
        <end position="145"/>
    </location>
</feature>
<dbReference type="AlphaFoldDB" id="A0A3A1U2A6"/>
<sequence length="155" mass="16158">MTSAVAASQDRTARTPVQIVALIVGIVFLLVGVAGFIPGLTTRYGDLSFAGTGSMAMLLGVFQVSILHNVVHLLFGIVGIIASRSARGAKLFLVVGGIVYAVLWIYGLAVPMTSQANFVPLNSADNWLHLVLAVGMVLLGLVVPGSRRAAQTSRA</sequence>
<gene>
    <name evidence="2" type="ORF">D1781_04455</name>
</gene>
<dbReference type="EMBL" id="QXTG01000001">
    <property type="protein sequence ID" value="RIX30671.1"/>
    <property type="molecule type" value="Genomic_DNA"/>
</dbReference>
<feature type="transmembrane region" description="Helical" evidence="1">
    <location>
        <begin position="89"/>
        <end position="107"/>
    </location>
</feature>
<dbReference type="OrthoDB" id="572373at2"/>
<keyword evidence="1" id="KW-0472">Membrane</keyword>
<organism evidence="2 3">
    <name type="scientific">Amnibacterium setariae</name>
    <dbReference type="NCBI Taxonomy" id="2306585"/>
    <lineage>
        <taxon>Bacteria</taxon>
        <taxon>Bacillati</taxon>
        <taxon>Actinomycetota</taxon>
        <taxon>Actinomycetes</taxon>
        <taxon>Micrococcales</taxon>
        <taxon>Microbacteriaceae</taxon>
        <taxon>Amnibacterium</taxon>
    </lineage>
</organism>
<name>A0A3A1U2A6_9MICO</name>
<evidence type="ECO:0000313" key="3">
    <source>
        <dbReference type="Proteomes" id="UP000265742"/>
    </source>
</evidence>
<proteinExistence type="predicted"/>
<keyword evidence="3" id="KW-1185">Reference proteome</keyword>
<feature type="transmembrane region" description="Helical" evidence="1">
    <location>
        <begin position="57"/>
        <end position="82"/>
    </location>
</feature>
<feature type="transmembrane region" description="Helical" evidence="1">
    <location>
        <begin position="19"/>
        <end position="37"/>
    </location>
</feature>
<keyword evidence="1" id="KW-0812">Transmembrane</keyword>
<dbReference type="RefSeq" id="WP_119481032.1">
    <property type="nucleotide sequence ID" value="NZ_QXTG01000001.1"/>
</dbReference>
<dbReference type="Pfam" id="PF14325">
    <property type="entry name" value="DUF4383"/>
    <property type="match status" value="1"/>
</dbReference>
<protein>
    <submittedName>
        <fullName evidence="2">DUF4383 domain-containing protein</fullName>
    </submittedName>
</protein>
<comment type="caution">
    <text evidence="2">The sequence shown here is derived from an EMBL/GenBank/DDBJ whole genome shotgun (WGS) entry which is preliminary data.</text>
</comment>
<reference evidence="3" key="1">
    <citation type="submission" date="2018-09" db="EMBL/GenBank/DDBJ databases">
        <authorList>
            <person name="Kim I."/>
        </authorList>
    </citation>
    <scope>NUCLEOTIDE SEQUENCE [LARGE SCALE GENOMIC DNA]</scope>
    <source>
        <strain evidence="3">DD4a</strain>
    </source>
</reference>
<evidence type="ECO:0000256" key="1">
    <source>
        <dbReference type="SAM" id="Phobius"/>
    </source>
</evidence>
<keyword evidence="1" id="KW-1133">Transmembrane helix</keyword>
<accession>A0A3A1U2A6</accession>
<evidence type="ECO:0000313" key="2">
    <source>
        <dbReference type="EMBL" id="RIX30671.1"/>
    </source>
</evidence>